<evidence type="ECO:0000313" key="2">
    <source>
        <dbReference type="Proteomes" id="UP001162483"/>
    </source>
</evidence>
<gene>
    <name evidence="1" type="ORF">SPARVUS_LOCUS13139894</name>
</gene>
<evidence type="ECO:0000313" key="1">
    <source>
        <dbReference type="EMBL" id="CAI9602461.1"/>
    </source>
</evidence>
<accession>A0ABN9G479</accession>
<name>A0ABN9G479_9NEOB</name>
<reference evidence="1" key="1">
    <citation type="submission" date="2023-05" db="EMBL/GenBank/DDBJ databases">
        <authorList>
            <person name="Stuckert A."/>
        </authorList>
    </citation>
    <scope>NUCLEOTIDE SEQUENCE</scope>
</reference>
<comment type="caution">
    <text evidence="1">The sequence shown here is derived from an EMBL/GenBank/DDBJ whole genome shotgun (WGS) entry which is preliminary data.</text>
</comment>
<proteinExistence type="predicted"/>
<dbReference type="EMBL" id="CATNWA010017692">
    <property type="protein sequence ID" value="CAI9602461.1"/>
    <property type="molecule type" value="Genomic_DNA"/>
</dbReference>
<feature type="non-terminal residue" evidence="1">
    <location>
        <position position="69"/>
    </location>
</feature>
<keyword evidence="2" id="KW-1185">Reference proteome</keyword>
<dbReference type="Proteomes" id="UP001162483">
    <property type="component" value="Unassembled WGS sequence"/>
</dbReference>
<protein>
    <submittedName>
        <fullName evidence="1">Uncharacterized protein</fullName>
    </submittedName>
</protein>
<sequence>MVLLQPAYLGQQSARHTYLSAVLLHSSLSLTRCSLGRSAPPPRRRLAICVPFLSYSFGAQSLVRRQSRA</sequence>
<organism evidence="1 2">
    <name type="scientific">Staurois parvus</name>
    <dbReference type="NCBI Taxonomy" id="386267"/>
    <lineage>
        <taxon>Eukaryota</taxon>
        <taxon>Metazoa</taxon>
        <taxon>Chordata</taxon>
        <taxon>Craniata</taxon>
        <taxon>Vertebrata</taxon>
        <taxon>Euteleostomi</taxon>
        <taxon>Amphibia</taxon>
        <taxon>Batrachia</taxon>
        <taxon>Anura</taxon>
        <taxon>Neobatrachia</taxon>
        <taxon>Ranoidea</taxon>
        <taxon>Ranidae</taxon>
        <taxon>Staurois</taxon>
    </lineage>
</organism>